<evidence type="ECO:0000313" key="2">
    <source>
        <dbReference type="EMBL" id="BFO16753.1"/>
    </source>
</evidence>
<feature type="compositionally biased region" description="Basic and acidic residues" evidence="1">
    <location>
        <begin position="1"/>
        <end position="11"/>
    </location>
</feature>
<organism evidence="2">
    <name type="scientific">Streptomyces haneummycinicus</name>
    <dbReference type="NCBI Taxonomy" id="3074435"/>
    <lineage>
        <taxon>Bacteria</taxon>
        <taxon>Bacillati</taxon>
        <taxon>Actinomycetota</taxon>
        <taxon>Actinomycetes</taxon>
        <taxon>Kitasatosporales</taxon>
        <taxon>Streptomycetaceae</taxon>
        <taxon>Streptomyces</taxon>
    </lineage>
</organism>
<dbReference type="AlphaFoldDB" id="A0AAT9HHB1"/>
<evidence type="ECO:0000256" key="1">
    <source>
        <dbReference type="SAM" id="MobiDB-lite"/>
    </source>
</evidence>
<proteinExistence type="predicted"/>
<feature type="region of interest" description="Disordered" evidence="1">
    <location>
        <begin position="1"/>
        <end position="32"/>
    </location>
</feature>
<sequence length="108" mass="11576">MDGTVHVHGEGVEPDDPPGLHGIDGEVAGDLGGEVPRARQIVHAEIDSGAGGVQFPHLLVRLTVRDRRIEVHQHQLGEPQSQRPRQLPTITSATSAFRPCADPVNLTT</sequence>
<reference evidence="2" key="1">
    <citation type="submission" date="2024-06" db="EMBL/GenBank/DDBJ databases">
        <authorList>
            <consortium name="consrtm"/>
            <person name="Uemura M."/>
            <person name="Terahara T."/>
        </authorList>
    </citation>
    <scope>NUCLEOTIDE SEQUENCE</scope>
    <source>
        <strain evidence="2">KM77-8</strain>
    </source>
</reference>
<gene>
    <name evidence="2" type="ORF">SHKM778_31410</name>
</gene>
<dbReference type="EMBL" id="AP035768">
    <property type="protein sequence ID" value="BFO16753.1"/>
    <property type="molecule type" value="Genomic_DNA"/>
</dbReference>
<protein>
    <submittedName>
        <fullName evidence="2">Uncharacterized protein</fullName>
    </submittedName>
</protein>
<accession>A0AAT9HHB1</accession>
<name>A0AAT9HHB1_9ACTN</name>
<reference evidence="2" key="2">
    <citation type="submission" date="2024-07" db="EMBL/GenBank/DDBJ databases">
        <title>Streptomyces haneummycinica sp. nov., a new antibiotic-producing actinobacterium isolated from marine sediment.</title>
        <authorList>
            <person name="Uemura M."/>
            <person name="Hamada M."/>
            <person name="Hirano S."/>
            <person name="Kobayashi K."/>
            <person name="Ohshiro T."/>
            <person name="Kobayashi T."/>
            <person name="Terahara T."/>
        </authorList>
    </citation>
    <scope>NUCLEOTIDE SEQUENCE</scope>
    <source>
        <strain evidence="2">KM77-8</strain>
    </source>
</reference>